<reference evidence="2 3" key="1">
    <citation type="submission" date="2017-01" db="EMBL/GenBank/DDBJ databases">
        <authorList>
            <person name="Mah S.A."/>
            <person name="Swanson W.J."/>
            <person name="Moy G.W."/>
            <person name="Vacquier V.D."/>
        </authorList>
    </citation>
    <scope>NUCLEOTIDE SEQUENCE [LARGE SCALE GENOMIC DNA]</scope>
    <source>
        <strain evidence="2 3">DSM 7027</strain>
    </source>
</reference>
<sequence>MIGTANGTSAPIPPKHGASIQTVVSMPVLLTQKDVAQCLGKSVKWCERARIEGTGPRYLKLGRTVRYRAEDVVQWMNDRVFESTSQASAAV</sequence>
<dbReference type="Proteomes" id="UP000186895">
    <property type="component" value="Unassembled WGS sequence"/>
</dbReference>
<accession>A0A1N6U7H6</accession>
<organism evidence="2 3">
    <name type="scientific">Marinobacterium stanieri</name>
    <dbReference type="NCBI Taxonomy" id="49186"/>
    <lineage>
        <taxon>Bacteria</taxon>
        <taxon>Pseudomonadati</taxon>
        <taxon>Pseudomonadota</taxon>
        <taxon>Gammaproteobacteria</taxon>
        <taxon>Oceanospirillales</taxon>
        <taxon>Oceanospirillaceae</taxon>
        <taxon>Marinobacterium</taxon>
    </lineage>
</organism>
<evidence type="ECO:0000259" key="1">
    <source>
        <dbReference type="Pfam" id="PF12728"/>
    </source>
</evidence>
<proteinExistence type="predicted"/>
<name>A0A1N6U7H6_9GAMM</name>
<gene>
    <name evidence="2" type="ORF">SAMN05421647_106254</name>
</gene>
<dbReference type="InterPro" id="IPR009061">
    <property type="entry name" value="DNA-bd_dom_put_sf"/>
</dbReference>
<dbReference type="InterPro" id="IPR041657">
    <property type="entry name" value="HTH_17"/>
</dbReference>
<dbReference type="STRING" id="49186.SAMN05421647_106254"/>
<evidence type="ECO:0000313" key="2">
    <source>
        <dbReference type="EMBL" id="SIQ61529.1"/>
    </source>
</evidence>
<dbReference type="Pfam" id="PF12728">
    <property type="entry name" value="HTH_17"/>
    <property type="match status" value="1"/>
</dbReference>
<protein>
    <submittedName>
        <fullName evidence="2">Transcriptional regulator, AlpA family</fullName>
    </submittedName>
</protein>
<dbReference type="EMBL" id="FTMN01000006">
    <property type="protein sequence ID" value="SIQ61529.1"/>
    <property type="molecule type" value="Genomic_DNA"/>
</dbReference>
<dbReference type="AlphaFoldDB" id="A0A1N6U7H6"/>
<feature type="domain" description="Helix-turn-helix" evidence="1">
    <location>
        <begin position="29"/>
        <end position="79"/>
    </location>
</feature>
<evidence type="ECO:0000313" key="3">
    <source>
        <dbReference type="Proteomes" id="UP000186895"/>
    </source>
</evidence>
<dbReference type="RefSeq" id="WP_217695136.1">
    <property type="nucleotide sequence ID" value="NZ_FTMN01000006.1"/>
</dbReference>
<dbReference type="SUPFAM" id="SSF46955">
    <property type="entry name" value="Putative DNA-binding domain"/>
    <property type="match status" value="1"/>
</dbReference>
<keyword evidence="3" id="KW-1185">Reference proteome</keyword>